<sequence>MAIFPDSIEPSSAPIQFISAGSTHNHMALDHVPLSTNPDIPAQPMNTSLSWDDVAAQQLQNAANAARNAPAQPRKSPTKARLSRDSLKRREQLVRGKEGSRRRQRWENGQLMNNPYAREPEPEDWEVRPVYKKKKVHYEIATLWDHPTWVKAVKKPNDKKVELIKAGKYHDAVPKELKMRLKKSGHTAVGLLRNLEEEIRRFITGGNYELPDEKMEEDDFVLVEKPDGEAAAPTSPKKTEQKPEKKIIEKQILESLESDPAASFGRWMVHSIAKYYGLRSWSVTVDEAPNIKKRIAYVGMVIKRNSTGAPVPALEFGAPEKNRRAMKPEDRNEDGFYMPQPLWCML</sequence>
<dbReference type="Pfam" id="PF13902">
    <property type="entry name" value="R3H-assoc"/>
    <property type="match status" value="1"/>
</dbReference>
<evidence type="ECO:0000256" key="1">
    <source>
        <dbReference type="SAM" id="MobiDB-lite"/>
    </source>
</evidence>
<dbReference type="InterPro" id="IPR025952">
    <property type="entry name" value="R3H-assoc_dom"/>
</dbReference>
<feature type="domain" description="R3H-associated N-terminal" evidence="2">
    <location>
        <begin position="80"/>
        <end position="200"/>
    </location>
</feature>
<dbReference type="GO" id="GO:0003676">
    <property type="term" value="F:nucleic acid binding"/>
    <property type="evidence" value="ECO:0007669"/>
    <property type="project" value="InterPro"/>
</dbReference>
<dbReference type="AlphaFoldDB" id="A0A3N4J0X1"/>
<feature type="region of interest" description="Disordered" evidence="1">
    <location>
        <begin position="62"/>
        <end position="123"/>
    </location>
</feature>
<reference evidence="3 4" key="1">
    <citation type="journal article" date="2018" name="Nat. Ecol. Evol.">
        <title>Pezizomycetes genomes reveal the molecular basis of ectomycorrhizal truffle lifestyle.</title>
        <authorList>
            <person name="Murat C."/>
            <person name="Payen T."/>
            <person name="Noel B."/>
            <person name="Kuo A."/>
            <person name="Morin E."/>
            <person name="Chen J."/>
            <person name="Kohler A."/>
            <person name="Krizsan K."/>
            <person name="Balestrini R."/>
            <person name="Da Silva C."/>
            <person name="Montanini B."/>
            <person name="Hainaut M."/>
            <person name="Levati E."/>
            <person name="Barry K.W."/>
            <person name="Belfiori B."/>
            <person name="Cichocki N."/>
            <person name="Clum A."/>
            <person name="Dockter R.B."/>
            <person name="Fauchery L."/>
            <person name="Guy J."/>
            <person name="Iotti M."/>
            <person name="Le Tacon F."/>
            <person name="Lindquist E.A."/>
            <person name="Lipzen A."/>
            <person name="Malagnac F."/>
            <person name="Mello A."/>
            <person name="Molinier V."/>
            <person name="Miyauchi S."/>
            <person name="Poulain J."/>
            <person name="Riccioni C."/>
            <person name="Rubini A."/>
            <person name="Sitrit Y."/>
            <person name="Splivallo R."/>
            <person name="Traeger S."/>
            <person name="Wang M."/>
            <person name="Zifcakova L."/>
            <person name="Wipf D."/>
            <person name="Zambonelli A."/>
            <person name="Paolocci F."/>
            <person name="Nowrousian M."/>
            <person name="Ottonello S."/>
            <person name="Baldrian P."/>
            <person name="Spatafora J.W."/>
            <person name="Henrissat B."/>
            <person name="Nagy L.G."/>
            <person name="Aury J.M."/>
            <person name="Wincker P."/>
            <person name="Grigoriev I.V."/>
            <person name="Bonfante P."/>
            <person name="Martin F.M."/>
        </authorList>
    </citation>
    <scope>NUCLEOTIDE SEQUENCE [LARGE SCALE GENOMIC DNA]</scope>
    <source>
        <strain evidence="3 4">RN42</strain>
    </source>
</reference>
<protein>
    <recommendedName>
        <fullName evidence="2">R3H-associated N-terminal domain-containing protein</fullName>
    </recommendedName>
</protein>
<keyword evidence="4" id="KW-1185">Reference proteome</keyword>
<evidence type="ECO:0000259" key="2">
    <source>
        <dbReference type="Pfam" id="PF13902"/>
    </source>
</evidence>
<accession>A0A3N4J0X1</accession>
<gene>
    <name evidence="3" type="ORF">BJ508DRAFT_410327</name>
</gene>
<proteinExistence type="predicted"/>
<dbReference type="Proteomes" id="UP000275078">
    <property type="component" value="Unassembled WGS sequence"/>
</dbReference>
<dbReference type="SUPFAM" id="SSF82708">
    <property type="entry name" value="R3H domain"/>
    <property type="match status" value="1"/>
</dbReference>
<evidence type="ECO:0000313" key="4">
    <source>
        <dbReference type="Proteomes" id="UP000275078"/>
    </source>
</evidence>
<dbReference type="EMBL" id="ML119646">
    <property type="protein sequence ID" value="RPA87564.1"/>
    <property type="molecule type" value="Genomic_DNA"/>
</dbReference>
<dbReference type="InterPro" id="IPR036867">
    <property type="entry name" value="R3H_dom_sf"/>
</dbReference>
<organism evidence="3 4">
    <name type="scientific">Ascobolus immersus RN42</name>
    <dbReference type="NCBI Taxonomy" id="1160509"/>
    <lineage>
        <taxon>Eukaryota</taxon>
        <taxon>Fungi</taxon>
        <taxon>Dikarya</taxon>
        <taxon>Ascomycota</taxon>
        <taxon>Pezizomycotina</taxon>
        <taxon>Pezizomycetes</taxon>
        <taxon>Pezizales</taxon>
        <taxon>Ascobolaceae</taxon>
        <taxon>Ascobolus</taxon>
    </lineage>
</organism>
<dbReference type="CDD" id="cd02325">
    <property type="entry name" value="R3H"/>
    <property type="match status" value="1"/>
</dbReference>
<feature type="compositionally biased region" description="Low complexity" evidence="1">
    <location>
        <begin position="62"/>
        <end position="74"/>
    </location>
</feature>
<evidence type="ECO:0000313" key="3">
    <source>
        <dbReference type="EMBL" id="RPA87564.1"/>
    </source>
</evidence>
<dbReference type="OrthoDB" id="10256743at2759"/>
<name>A0A3N4J0X1_ASCIM</name>
<feature type="compositionally biased region" description="Basic and acidic residues" evidence="1">
    <location>
        <begin position="82"/>
        <end position="101"/>
    </location>
</feature>